<keyword evidence="6" id="KW-0067">ATP-binding</keyword>
<comment type="similarity">
    <text evidence="1">Belongs to the CpsD/CapB family.</text>
</comment>
<keyword evidence="10" id="KW-1133">Transmembrane helix</keyword>
<dbReference type="GO" id="GO:0042802">
    <property type="term" value="F:identical protein binding"/>
    <property type="evidence" value="ECO:0007669"/>
    <property type="project" value="UniProtKB-ARBA"/>
</dbReference>
<dbReference type="FunFam" id="3.40.50.300:FF:000527">
    <property type="entry name" value="Tyrosine-protein kinase etk"/>
    <property type="match status" value="1"/>
</dbReference>
<evidence type="ECO:0000256" key="7">
    <source>
        <dbReference type="ARBA" id="ARBA00023137"/>
    </source>
</evidence>
<dbReference type="InterPro" id="IPR005702">
    <property type="entry name" value="Wzc-like_C"/>
</dbReference>
<dbReference type="PANTHER" id="PTHR32309:SF31">
    <property type="entry name" value="CAPSULAR EXOPOLYSACCHARIDE FAMILY"/>
    <property type="match status" value="1"/>
</dbReference>
<evidence type="ECO:0000256" key="2">
    <source>
        <dbReference type="ARBA" id="ARBA00011903"/>
    </source>
</evidence>
<feature type="compositionally biased region" description="Low complexity" evidence="9">
    <location>
        <begin position="352"/>
        <end position="367"/>
    </location>
</feature>
<dbReference type="GO" id="GO:0004715">
    <property type="term" value="F:non-membrane spanning protein tyrosine kinase activity"/>
    <property type="evidence" value="ECO:0007669"/>
    <property type="project" value="UniProtKB-EC"/>
</dbReference>
<dbReference type="Proteomes" id="UP000215896">
    <property type="component" value="Unassembled WGS sequence"/>
</dbReference>
<dbReference type="Pfam" id="PF13614">
    <property type="entry name" value="AAA_31"/>
    <property type="match status" value="1"/>
</dbReference>
<keyword evidence="10" id="KW-0812">Transmembrane</keyword>
<reference evidence="12 13" key="1">
    <citation type="submission" date="2017-07" db="EMBL/GenBank/DDBJ databases">
        <title>Draft whole genome sequences of clinical Proprionibacteriaceae strains.</title>
        <authorList>
            <person name="Bernier A.-M."/>
            <person name="Bernard K."/>
            <person name="Domingo M.-C."/>
        </authorList>
    </citation>
    <scope>NUCLEOTIDE SEQUENCE [LARGE SCALE GENOMIC DNA]</scope>
    <source>
        <strain evidence="12 13">NML 030167</strain>
    </source>
</reference>
<dbReference type="GO" id="GO:0005524">
    <property type="term" value="F:ATP binding"/>
    <property type="evidence" value="ECO:0007669"/>
    <property type="project" value="UniProtKB-KW"/>
</dbReference>
<keyword evidence="7" id="KW-0829">Tyrosine-protein kinase</keyword>
<dbReference type="CDD" id="cd05387">
    <property type="entry name" value="BY-kinase"/>
    <property type="match status" value="1"/>
</dbReference>
<dbReference type="NCBIfam" id="TIGR01007">
    <property type="entry name" value="eps_fam"/>
    <property type="match status" value="1"/>
</dbReference>
<dbReference type="InterPro" id="IPR027417">
    <property type="entry name" value="P-loop_NTPase"/>
</dbReference>
<evidence type="ECO:0000313" key="13">
    <source>
        <dbReference type="Proteomes" id="UP000215896"/>
    </source>
</evidence>
<comment type="caution">
    <text evidence="12">The sequence shown here is derived from an EMBL/GenBank/DDBJ whole genome shotgun (WGS) entry which is preliminary data.</text>
</comment>
<evidence type="ECO:0000256" key="5">
    <source>
        <dbReference type="ARBA" id="ARBA00022777"/>
    </source>
</evidence>
<gene>
    <name evidence="12" type="ORF">CGZ94_15305</name>
</gene>
<protein>
    <recommendedName>
        <fullName evidence="2">non-specific protein-tyrosine kinase</fullName>
        <ecNumber evidence="2">2.7.10.2</ecNumber>
    </recommendedName>
</protein>
<name>A0A255G8R8_9ACTN</name>
<keyword evidence="3" id="KW-0808">Transferase</keyword>
<dbReference type="EC" id="2.7.10.2" evidence="2"/>
<evidence type="ECO:0000256" key="3">
    <source>
        <dbReference type="ARBA" id="ARBA00022679"/>
    </source>
</evidence>
<feature type="region of interest" description="Disordered" evidence="9">
    <location>
        <begin position="41"/>
        <end position="69"/>
    </location>
</feature>
<dbReference type="InterPro" id="IPR050445">
    <property type="entry name" value="Bact_polysacc_biosynth/exp"/>
</dbReference>
<proteinExistence type="inferred from homology"/>
<dbReference type="PANTHER" id="PTHR32309">
    <property type="entry name" value="TYROSINE-PROTEIN KINASE"/>
    <property type="match status" value="1"/>
</dbReference>
<feature type="transmembrane region" description="Helical" evidence="10">
    <location>
        <begin position="71"/>
        <end position="92"/>
    </location>
</feature>
<evidence type="ECO:0000256" key="8">
    <source>
        <dbReference type="ARBA" id="ARBA00051245"/>
    </source>
</evidence>
<dbReference type="EMBL" id="NMVO01000015">
    <property type="protein sequence ID" value="OYO11852.1"/>
    <property type="molecule type" value="Genomic_DNA"/>
</dbReference>
<evidence type="ECO:0000256" key="1">
    <source>
        <dbReference type="ARBA" id="ARBA00007316"/>
    </source>
</evidence>
<keyword evidence="4" id="KW-0547">Nucleotide-binding</keyword>
<evidence type="ECO:0000256" key="4">
    <source>
        <dbReference type="ARBA" id="ARBA00022741"/>
    </source>
</evidence>
<dbReference type="AlphaFoldDB" id="A0A255G8R8"/>
<evidence type="ECO:0000256" key="6">
    <source>
        <dbReference type="ARBA" id="ARBA00022840"/>
    </source>
</evidence>
<dbReference type="Gene3D" id="3.40.50.300">
    <property type="entry name" value="P-loop containing nucleotide triphosphate hydrolases"/>
    <property type="match status" value="1"/>
</dbReference>
<organism evidence="12 13">
    <name type="scientific">Enemella evansiae</name>
    <dbReference type="NCBI Taxonomy" id="2016499"/>
    <lineage>
        <taxon>Bacteria</taxon>
        <taxon>Bacillati</taxon>
        <taxon>Actinomycetota</taxon>
        <taxon>Actinomycetes</taxon>
        <taxon>Propionibacteriales</taxon>
        <taxon>Propionibacteriaceae</taxon>
        <taxon>Enemella</taxon>
    </lineage>
</organism>
<evidence type="ECO:0000256" key="10">
    <source>
        <dbReference type="SAM" id="Phobius"/>
    </source>
</evidence>
<feature type="compositionally biased region" description="Basic and acidic residues" evidence="9">
    <location>
        <begin position="41"/>
        <end position="50"/>
    </location>
</feature>
<evidence type="ECO:0000256" key="9">
    <source>
        <dbReference type="SAM" id="MobiDB-lite"/>
    </source>
</evidence>
<dbReference type="InterPro" id="IPR025669">
    <property type="entry name" value="AAA_dom"/>
</dbReference>
<accession>A0A255G8R8</accession>
<dbReference type="SUPFAM" id="SSF52540">
    <property type="entry name" value="P-loop containing nucleoside triphosphate hydrolases"/>
    <property type="match status" value="1"/>
</dbReference>
<sequence length="382" mass="39984">MTTTVPQKTVIVEVTVTDPDAASAARIANAIGDQVAETVRELSPKRDGQDTVKATTISPALPPPSPSSPKVAQNLALGLLLGLALGFAAALVRERLDTRVRNEADVAAVTTASQVGSIPYVAGTPEHPLELGAHTDQRFEAYRRLRTNVQFVAAPQGRTALVVTSSVPGEGKSVTVANLALAMADAGNRTLLIDADMRRPTVADNFGLVGTAGLSTILAGQATLSDLVQPFSGHPDLYVLTSGVVPPNPTELLDSAQMRALLDEALAEYDVVLIDSPPLLPVSDGLVLGKLVGGALLVTGIERVKKPQLAESLAALGTVDVKVQGVVLNMVRRKERGDAYGYYAYGSEPGRQRSSSAATGRRAAPSGQRPDDLVLTPRQARE</sequence>
<keyword evidence="13" id="KW-1185">Reference proteome</keyword>
<comment type="catalytic activity">
    <reaction evidence="8">
        <text>L-tyrosyl-[protein] + ATP = O-phospho-L-tyrosyl-[protein] + ADP + H(+)</text>
        <dbReference type="Rhea" id="RHEA:10596"/>
        <dbReference type="Rhea" id="RHEA-COMP:10136"/>
        <dbReference type="Rhea" id="RHEA-COMP:20101"/>
        <dbReference type="ChEBI" id="CHEBI:15378"/>
        <dbReference type="ChEBI" id="CHEBI:30616"/>
        <dbReference type="ChEBI" id="CHEBI:46858"/>
        <dbReference type="ChEBI" id="CHEBI:61978"/>
        <dbReference type="ChEBI" id="CHEBI:456216"/>
        <dbReference type="EC" id="2.7.10.2"/>
    </reaction>
</comment>
<feature type="domain" description="AAA" evidence="11">
    <location>
        <begin position="169"/>
        <end position="281"/>
    </location>
</feature>
<feature type="region of interest" description="Disordered" evidence="9">
    <location>
        <begin position="343"/>
        <end position="382"/>
    </location>
</feature>
<keyword evidence="5" id="KW-0418">Kinase</keyword>
<evidence type="ECO:0000259" key="11">
    <source>
        <dbReference type="Pfam" id="PF13614"/>
    </source>
</evidence>
<keyword evidence="10" id="KW-0472">Membrane</keyword>
<dbReference type="GO" id="GO:0005886">
    <property type="term" value="C:plasma membrane"/>
    <property type="evidence" value="ECO:0007669"/>
    <property type="project" value="UniProtKB-ARBA"/>
</dbReference>
<evidence type="ECO:0000313" key="12">
    <source>
        <dbReference type="EMBL" id="OYO11852.1"/>
    </source>
</evidence>